<dbReference type="InterPro" id="IPR036047">
    <property type="entry name" value="F-box-like_dom_sf"/>
</dbReference>
<feature type="region of interest" description="Disordered" evidence="6">
    <location>
        <begin position="240"/>
        <end position="259"/>
    </location>
</feature>
<keyword evidence="1 5" id="KW-0479">Metal-binding</keyword>
<feature type="zinc finger region" description="TRAF-type" evidence="5">
    <location>
        <begin position="78"/>
        <end position="121"/>
    </location>
</feature>
<dbReference type="STRING" id="37653.A0A0L8HN56"/>
<dbReference type="InterPro" id="IPR001293">
    <property type="entry name" value="Znf_TRAF"/>
</dbReference>
<gene>
    <name evidence="9" type="ORF">OCBIM_22010760mg</name>
</gene>
<evidence type="ECO:0000256" key="4">
    <source>
        <dbReference type="ARBA" id="ARBA00022833"/>
    </source>
</evidence>
<sequence length="693" mass="78567">MPKYFNLINDDDEEDCESWKLLELQQVHAHCHDCYNSSCTEGEDGNYTTPDGQMRCCPVTSCENSCGAVYHECKGPEHNLLCSFERVPCINVNYGCPIIMHRAALGRHLEVCPASVIFCSFEWNRWPMHSTENGVKAPLPLENRHLRSRQLDVALALRDQRMLIETRKAPRRTRHILRNSLTQRHPAAPFLHHSSSFDSDNLNSAGTSQTVSDDDSDGPWENAKSPPGLQRSVCSKLFRTTDQQNSPTSPEERSDQVVNRKIKLNTQTKSKSLDNSQKCTQLGLDYPIICSHCKNSQSNIAMELPDINSSKSHCQESECLNKCCHYSAQTTNEKSINSQQNMNIHEIANVHINEMDSEEVAGMACQAPNCELMTEDGSSSKSVQTVKLNELLGVSLNIECMTRYQPKPRSMFTFLCAQEFRRDEYAWHYKNVHDDIHCGLNGWLEQRCPLAHSGCTFSFCRFYPDQVNYKIIHSSLVESFGVKTSWNCEENASKSVHEIQPSAPLTMHCECKKKSQGKTLPKSREVTPEIVTSSQYDSMVRVVNVDQKKEEIQQPDCDFLTALPYELLQQILQNLDSFSLCNLAASSKYLRDVCSSLLETRGLVTLIWQKKIDETTGEGHWKIAYKKWNFSPAFTPVKRWEFNGSNPLSEHLKVCSYNQDHSLTAEPFCLALNINSNQSTTEEGEADNLSCPN</sequence>
<dbReference type="EMBL" id="KQ417713">
    <property type="protein sequence ID" value="KOF90678.1"/>
    <property type="molecule type" value="Genomic_DNA"/>
</dbReference>
<dbReference type="PANTHER" id="PTHR15933">
    <property type="entry name" value="PROTEIN CBG16327"/>
    <property type="match status" value="1"/>
</dbReference>
<dbReference type="PROSITE" id="PS50145">
    <property type="entry name" value="ZF_TRAF"/>
    <property type="match status" value="1"/>
</dbReference>
<dbReference type="InterPro" id="IPR043013">
    <property type="entry name" value="Znf_TRAF_N"/>
</dbReference>
<dbReference type="OMA" id="SSWQVKE"/>
<dbReference type="SUPFAM" id="SSF81383">
    <property type="entry name" value="F-box domain"/>
    <property type="match status" value="1"/>
</dbReference>
<dbReference type="Gene3D" id="1.20.1280.50">
    <property type="match status" value="1"/>
</dbReference>
<dbReference type="GO" id="GO:0008270">
    <property type="term" value="F:zinc ion binding"/>
    <property type="evidence" value="ECO:0007669"/>
    <property type="project" value="UniProtKB-KW"/>
</dbReference>
<dbReference type="Pfam" id="PF15965">
    <property type="entry name" value="zf-TRAF_2"/>
    <property type="match status" value="1"/>
</dbReference>
<dbReference type="Pfam" id="PF15966">
    <property type="entry name" value="F-box_4"/>
    <property type="match status" value="1"/>
</dbReference>
<feature type="region of interest" description="Disordered" evidence="6">
    <location>
        <begin position="166"/>
        <end position="185"/>
    </location>
</feature>
<dbReference type="PANTHER" id="PTHR15933:SF20">
    <property type="entry name" value="F-BOX DOMAIN-CONTAINING PROTEIN"/>
    <property type="match status" value="1"/>
</dbReference>
<dbReference type="Gene3D" id="3.30.40.150">
    <property type="entry name" value="TRAF-like zinc-finger, N-terminal subdomain"/>
    <property type="match status" value="1"/>
</dbReference>
<dbReference type="AlphaFoldDB" id="A0A0L8HN56"/>
<feature type="domain" description="TRAF-type" evidence="7">
    <location>
        <begin position="78"/>
        <end position="121"/>
    </location>
</feature>
<feature type="region of interest" description="Disordered" evidence="6">
    <location>
        <begin position="190"/>
        <end position="232"/>
    </location>
</feature>
<feature type="compositionally biased region" description="Polar residues" evidence="6">
    <location>
        <begin position="240"/>
        <end position="249"/>
    </location>
</feature>
<feature type="domain" description="F-box" evidence="8">
    <location>
        <begin position="557"/>
        <end position="611"/>
    </location>
</feature>
<organism evidence="9">
    <name type="scientific">Octopus bimaculoides</name>
    <name type="common">California two-spotted octopus</name>
    <dbReference type="NCBI Taxonomy" id="37653"/>
    <lineage>
        <taxon>Eukaryota</taxon>
        <taxon>Metazoa</taxon>
        <taxon>Spiralia</taxon>
        <taxon>Lophotrochozoa</taxon>
        <taxon>Mollusca</taxon>
        <taxon>Cephalopoda</taxon>
        <taxon>Coleoidea</taxon>
        <taxon>Octopodiformes</taxon>
        <taxon>Octopoda</taxon>
        <taxon>Incirrata</taxon>
        <taxon>Octopodidae</taxon>
        <taxon>Octopus</taxon>
    </lineage>
</organism>
<reference evidence="9" key="1">
    <citation type="submission" date="2015-07" db="EMBL/GenBank/DDBJ databases">
        <title>MeaNS - Measles Nucleotide Surveillance Program.</title>
        <authorList>
            <person name="Tran T."/>
            <person name="Druce J."/>
        </authorList>
    </citation>
    <scope>NUCLEOTIDE SEQUENCE</scope>
    <source>
        <strain evidence="9">UCB-OBI-ISO-001</strain>
        <tissue evidence="9">Gonad</tissue>
    </source>
</reference>
<evidence type="ECO:0000256" key="1">
    <source>
        <dbReference type="ARBA" id="ARBA00022723"/>
    </source>
</evidence>
<accession>A0A0L8HN56</accession>
<feature type="compositionally biased region" description="Polar residues" evidence="6">
    <location>
        <begin position="193"/>
        <end position="211"/>
    </location>
</feature>
<evidence type="ECO:0000259" key="8">
    <source>
        <dbReference type="PROSITE" id="PS50181"/>
    </source>
</evidence>
<dbReference type="InterPro" id="IPR001810">
    <property type="entry name" value="F-box_dom"/>
</dbReference>
<keyword evidence="3" id="KW-0833">Ubl conjugation pathway</keyword>
<dbReference type="InterPro" id="IPR031890">
    <property type="entry name" value="Fbxo30/Fbxo40"/>
</dbReference>
<protein>
    <recommendedName>
        <fullName evidence="10">F-box domain-containing protein</fullName>
    </recommendedName>
</protein>
<dbReference type="GO" id="GO:0061630">
    <property type="term" value="F:ubiquitin protein ligase activity"/>
    <property type="evidence" value="ECO:0007669"/>
    <property type="project" value="InterPro"/>
</dbReference>
<evidence type="ECO:0000256" key="2">
    <source>
        <dbReference type="ARBA" id="ARBA00022771"/>
    </source>
</evidence>
<evidence type="ECO:0000256" key="3">
    <source>
        <dbReference type="ARBA" id="ARBA00022786"/>
    </source>
</evidence>
<dbReference type="PROSITE" id="PS50181">
    <property type="entry name" value="FBOX"/>
    <property type="match status" value="1"/>
</dbReference>
<keyword evidence="2 5" id="KW-0863">Zinc-finger</keyword>
<name>A0A0L8HN56_OCTBM</name>
<dbReference type="OrthoDB" id="5918172at2759"/>
<proteinExistence type="predicted"/>
<evidence type="ECO:0000313" key="9">
    <source>
        <dbReference type="EMBL" id="KOF90678.1"/>
    </source>
</evidence>
<evidence type="ECO:0000256" key="5">
    <source>
        <dbReference type="PROSITE-ProRule" id="PRU00207"/>
    </source>
</evidence>
<evidence type="ECO:0000259" key="7">
    <source>
        <dbReference type="PROSITE" id="PS50145"/>
    </source>
</evidence>
<dbReference type="KEGG" id="obi:106869600"/>
<evidence type="ECO:0000256" key="6">
    <source>
        <dbReference type="SAM" id="MobiDB-lite"/>
    </source>
</evidence>
<evidence type="ECO:0008006" key="10">
    <source>
        <dbReference type="Google" id="ProtNLM"/>
    </source>
</evidence>
<keyword evidence="4 5" id="KW-0862">Zinc</keyword>